<dbReference type="PANTHER" id="PTHR10894">
    <property type="entry name" value="NUCLEOLAR PROTEIN 5 NUCLEOLAR PROTEIN NOP5 NOP58"/>
    <property type="match status" value="1"/>
</dbReference>
<proteinExistence type="predicted"/>
<dbReference type="Gene3D" id="1.10.287.660">
    <property type="entry name" value="Helix hairpin bin"/>
    <property type="match status" value="1"/>
</dbReference>
<dbReference type="Pfam" id="PF01798">
    <property type="entry name" value="Nop"/>
    <property type="match status" value="1"/>
</dbReference>
<sequence length="236" mass="26401">MKSVTADDKEQVNNAVSIISDSKYYNSKEEFPKIDIRHLREASMIQTQQRILDSLTLDKHLIQAIQALDDAHTSLNLISERLCTWYVQTTGESRPNIDKLLAKESLPYPISILKETYIQLQALIESLSEHIDEEAPKVFPKIVALLDSQLTVRLVSCAGSLAKLARLPSSTIQLLGAEKALFRHMSDGSLPPKHGILYQHPSVKGTHNKNKGKVTRSLASKVAIAAKIDYYRGRDE</sequence>
<dbReference type="InterPro" id="IPR045056">
    <property type="entry name" value="Nop56/Nop58"/>
</dbReference>
<evidence type="ECO:0000259" key="1">
    <source>
        <dbReference type="PROSITE" id="PS51358"/>
    </source>
</evidence>
<dbReference type="Gene3D" id="1.10.246.90">
    <property type="entry name" value="Nop domain"/>
    <property type="match status" value="1"/>
</dbReference>
<dbReference type="InterPro" id="IPR029012">
    <property type="entry name" value="Helix_hairpin_bin_sf"/>
</dbReference>
<dbReference type="InterPro" id="IPR036070">
    <property type="entry name" value="Nop_dom_sf"/>
</dbReference>
<organism evidence="2 3">
    <name type="scientific">Marine Group III euryarchaeote CG-Epi6</name>
    <dbReference type="NCBI Taxonomy" id="1889000"/>
    <lineage>
        <taxon>Archaea</taxon>
        <taxon>Methanobacteriati</taxon>
        <taxon>Thermoplasmatota</taxon>
        <taxon>Thermoplasmata</taxon>
        <taxon>Candidatus Thermoprofundales</taxon>
    </lineage>
</organism>
<dbReference type="InterPro" id="IPR002687">
    <property type="entry name" value="Nop_dom"/>
</dbReference>
<name>A0A1J5T2T2_9ARCH</name>
<evidence type="ECO:0000313" key="2">
    <source>
        <dbReference type="EMBL" id="OIR14459.1"/>
    </source>
</evidence>
<dbReference type="PANTHER" id="PTHR10894:SF0">
    <property type="entry name" value="NUCLEOLAR PROTEIN 56"/>
    <property type="match status" value="1"/>
</dbReference>
<dbReference type="PROSITE" id="PS51358">
    <property type="entry name" value="NOP"/>
    <property type="match status" value="1"/>
</dbReference>
<dbReference type="EMBL" id="MIYV01000003">
    <property type="protein sequence ID" value="OIR14459.1"/>
    <property type="molecule type" value="Genomic_DNA"/>
</dbReference>
<protein>
    <recommendedName>
        <fullName evidence="1">Nop domain-containing protein</fullName>
    </recommendedName>
</protein>
<comment type="caution">
    <text evidence="2">The sequence shown here is derived from an EMBL/GenBank/DDBJ whole genome shotgun (WGS) entry which is preliminary data.</text>
</comment>
<dbReference type="Proteomes" id="UP000183403">
    <property type="component" value="Unassembled WGS sequence"/>
</dbReference>
<reference evidence="2 3" key="1">
    <citation type="submission" date="2016-08" db="EMBL/GenBank/DDBJ databases">
        <title>New Insights into Marine Group III Euryarchaeota, from dark to light.</title>
        <authorList>
            <person name="Haro-Moreno J.M."/>
            <person name="Rodriguez-Valera F."/>
            <person name="Lopez-Garcia P."/>
            <person name="Moreira D."/>
            <person name="Martin-Cuadrado A.B."/>
        </authorList>
    </citation>
    <scope>NUCLEOTIDE SEQUENCE [LARGE SCALE GENOMIC DNA]</scope>
    <source>
        <strain evidence="2">CG-Epi6</strain>
    </source>
</reference>
<dbReference type="SUPFAM" id="SSF89124">
    <property type="entry name" value="Nop domain"/>
    <property type="match status" value="1"/>
</dbReference>
<feature type="domain" description="Nop" evidence="1">
    <location>
        <begin position="138"/>
        <end position="236"/>
    </location>
</feature>
<evidence type="ECO:0000313" key="3">
    <source>
        <dbReference type="Proteomes" id="UP000183403"/>
    </source>
</evidence>
<dbReference type="GO" id="GO:0030515">
    <property type="term" value="F:snoRNA binding"/>
    <property type="evidence" value="ECO:0007669"/>
    <property type="project" value="InterPro"/>
</dbReference>
<dbReference type="InterPro" id="IPR042239">
    <property type="entry name" value="Nop_C"/>
</dbReference>
<dbReference type="AlphaFoldDB" id="A0A1J5T2T2"/>
<accession>A0A1J5T2T2</accession>
<dbReference type="GO" id="GO:0031428">
    <property type="term" value="C:box C/D methylation guide snoRNP complex"/>
    <property type="evidence" value="ECO:0007669"/>
    <property type="project" value="InterPro"/>
</dbReference>
<gene>
    <name evidence="2" type="ORF">BEU03_01685</name>
</gene>